<dbReference type="InterPro" id="IPR009996">
    <property type="entry name" value="YycH"/>
</dbReference>
<gene>
    <name evidence="2" type="ORF">JOC27_000257</name>
</gene>
<dbReference type="RefSeq" id="WP_205005186.1">
    <property type="nucleotide sequence ID" value="NZ_CBCRXA010000002.1"/>
</dbReference>
<evidence type="ECO:0000259" key="1">
    <source>
        <dbReference type="Pfam" id="PF07435"/>
    </source>
</evidence>
<protein>
    <submittedName>
        <fullName evidence="2">Regulatory protein YycH of two-component signal transduction system YycFG</fullName>
    </submittedName>
</protein>
<reference evidence="2 3" key="1">
    <citation type="submission" date="2021-01" db="EMBL/GenBank/DDBJ databases">
        <title>Genomic Encyclopedia of Type Strains, Phase IV (KMG-IV): sequencing the most valuable type-strain genomes for metagenomic binning, comparative biology and taxonomic classification.</title>
        <authorList>
            <person name="Goeker M."/>
        </authorList>
    </citation>
    <scope>NUCLEOTIDE SEQUENCE [LARGE SCALE GENOMIC DNA]</scope>
    <source>
        <strain evidence="2 3">DSM 100968</strain>
    </source>
</reference>
<organism evidence="2 3">
    <name type="scientific">Sporolactobacillus spathodeae</name>
    <dbReference type="NCBI Taxonomy" id="1465502"/>
    <lineage>
        <taxon>Bacteria</taxon>
        <taxon>Bacillati</taxon>
        <taxon>Bacillota</taxon>
        <taxon>Bacilli</taxon>
        <taxon>Bacillales</taxon>
        <taxon>Sporolactobacillaceae</taxon>
        <taxon>Sporolactobacillus</taxon>
    </lineage>
</organism>
<proteinExistence type="predicted"/>
<keyword evidence="3" id="KW-1185">Reference proteome</keyword>
<feature type="domain" description="Regulatory protein YycH" evidence="1">
    <location>
        <begin position="4"/>
        <end position="429"/>
    </location>
</feature>
<dbReference type="CDD" id="cd15787">
    <property type="entry name" value="YycH_N"/>
    <property type="match status" value="1"/>
</dbReference>
<evidence type="ECO:0000313" key="2">
    <source>
        <dbReference type="EMBL" id="MBM7656820.1"/>
    </source>
</evidence>
<sequence>MTREVFKTLLLGLLVLSSVAMTWNILFYRSDFENYKSPSGSAKSVAISENGSRSASSVVAPTLFLQHSAGGVLGETRTSQVQGAYALIQRASFSDLVPVAYRLQVPARKNDLSYEVIFPAPLMHDTLKKIFGFNEKNTAIPQNVLIDRIEFYTAEKGGLIALFSSQDGRNQFFATANRIDLSVLKHLFARTSSTSYEREHLSGKIAYVPAKKTELPTVMFYYNLKKLDAFVPILFNDPEENIFHNRGKLMYTDGQSQLEQTGNVLQYVNVNPGISDNNQQLTDPIFHSYDLLNNFKEWTDDYGYAGLELSKNRKSETVTFRMRIGDYLAFNTDYYPNPFLTQIELTWKNGQLSSFNRTLLDLNPIDQPGSVSLDSGKSILQKLKAAAVPVSRIQDLTIGYQLAAPKGNNNYSLEATPDWFYKLDNRWYSATDAIIQKGMLGKERRSS</sequence>
<dbReference type="Proteomes" id="UP000823201">
    <property type="component" value="Unassembled WGS sequence"/>
</dbReference>
<dbReference type="InterPro" id="IPR042274">
    <property type="entry name" value="YycH/YycI_2"/>
</dbReference>
<dbReference type="Pfam" id="PF07435">
    <property type="entry name" value="YycH"/>
    <property type="match status" value="1"/>
</dbReference>
<comment type="caution">
    <text evidence="2">The sequence shown here is derived from an EMBL/GenBank/DDBJ whole genome shotgun (WGS) entry which is preliminary data.</text>
</comment>
<accession>A0ABS2Q5V6</accession>
<name>A0ABS2Q5V6_9BACL</name>
<dbReference type="EMBL" id="JAFBEV010000002">
    <property type="protein sequence ID" value="MBM7656820.1"/>
    <property type="molecule type" value="Genomic_DNA"/>
</dbReference>
<evidence type="ECO:0000313" key="3">
    <source>
        <dbReference type="Proteomes" id="UP000823201"/>
    </source>
</evidence>
<dbReference type="Gene3D" id="3.30.310.160">
    <property type="entry name" value="YycH protein, domain 2"/>
    <property type="match status" value="1"/>
</dbReference>